<protein>
    <submittedName>
        <fullName evidence="1">Flavin reductase family protein</fullName>
    </submittedName>
</protein>
<comment type="caution">
    <text evidence="1">The sequence shown here is derived from an EMBL/GenBank/DDBJ whole genome shotgun (WGS) entry which is preliminary data.</text>
</comment>
<name>A0A921KKF4_9ACTN</name>
<organism evidence="1 2">
    <name type="scientific">Thermophilibacter provencensis</name>
    <dbReference type="NCBI Taxonomy" id="1852386"/>
    <lineage>
        <taxon>Bacteria</taxon>
        <taxon>Bacillati</taxon>
        <taxon>Actinomycetota</taxon>
        <taxon>Coriobacteriia</taxon>
        <taxon>Coriobacteriales</taxon>
        <taxon>Atopobiaceae</taxon>
        <taxon>Thermophilibacter</taxon>
    </lineage>
</organism>
<dbReference type="EMBL" id="DYWQ01000037">
    <property type="protein sequence ID" value="HJF44617.1"/>
    <property type="molecule type" value="Genomic_DNA"/>
</dbReference>
<dbReference type="Gene3D" id="2.30.110.10">
    <property type="entry name" value="Electron Transport, Fmn-binding Protein, Chain A"/>
    <property type="match status" value="1"/>
</dbReference>
<gene>
    <name evidence="1" type="ORF">K8U72_02370</name>
</gene>
<dbReference type="InterPro" id="IPR012349">
    <property type="entry name" value="Split_barrel_FMN-bd"/>
</dbReference>
<dbReference type="SUPFAM" id="SSF50475">
    <property type="entry name" value="FMN-binding split barrel"/>
    <property type="match status" value="1"/>
</dbReference>
<reference evidence="1" key="1">
    <citation type="journal article" date="2021" name="PeerJ">
        <title>Extensive microbial diversity within the chicken gut microbiome revealed by metagenomics and culture.</title>
        <authorList>
            <person name="Gilroy R."/>
            <person name="Ravi A."/>
            <person name="Getino M."/>
            <person name="Pursley I."/>
            <person name="Horton D.L."/>
            <person name="Alikhan N.F."/>
            <person name="Baker D."/>
            <person name="Gharbi K."/>
            <person name="Hall N."/>
            <person name="Watson M."/>
            <person name="Adriaenssens E.M."/>
            <person name="Foster-Nyarko E."/>
            <person name="Jarju S."/>
            <person name="Secka A."/>
            <person name="Antonio M."/>
            <person name="Oren A."/>
            <person name="Chaudhuri R.R."/>
            <person name="La Ragione R."/>
            <person name="Hildebrand F."/>
            <person name="Pallen M.J."/>
        </authorList>
    </citation>
    <scope>NUCLEOTIDE SEQUENCE</scope>
    <source>
        <strain evidence="1">CHK124-7917</strain>
    </source>
</reference>
<dbReference type="RefSeq" id="WP_274958625.1">
    <property type="nucleotide sequence ID" value="NZ_DYWQ01000037.1"/>
</dbReference>
<sequence>MSSFKDLRIVDNFYQTSAFFPMPTVCVSTMNPDGSLNIGSYSLCFPYYIAGKDRYAMLLECRNTSNTCANLLRTHKCALNFIPDDRESFKEAVRLGFPGPSAEKMGGLRFEMEPGQADPTDPLRPPVIKTAFQVFECTWAAELEGADRFRVEDIDDGHPGPYNDFNGITSKYGAHFILHIDKILMKERYYDAIVNGVSKSSFPPVPVDYGYRDSTNFWYTRFPRLARPIVEPVPAPKEVDIESIRYAANRADDTVKFTDEALRNFVKVPRPFLKTVLNGCVAWAKENGVELITDEHVKIINDKRCAEKDRR</sequence>
<dbReference type="AlphaFoldDB" id="A0A921KKF4"/>
<proteinExistence type="predicted"/>
<accession>A0A921KKF4</accession>
<reference evidence="1" key="2">
    <citation type="submission" date="2021-09" db="EMBL/GenBank/DDBJ databases">
        <authorList>
            <person name="Gilroy R."/>
        </authorList>
    </citation>
    <scope>NUCLEOTIDE SEQUENCE</scope>
    <source>
        <strain evidence="1">CHK124-7917</strain>
    </source>
</reference>
<evidence type="ECO:0000313" key="2">
    <source>
        <dbReference type="Proteomes" id="UP000697330"/>
    </source>
</evidence>
<dbReference type="Proteomes" id="UP000697330">
    <property type="component" value="Unassembled WGS sequence"/>
</dbReference>
<evidence type="ECO:0000313" key="1">
    <source>
        <dbReference type="EMBL" id="HJF44617.1"/>
    </source>
</evidence>